<sequence>MYHHSPSAFPPPSYPSTYHQVPVEPGPCIMDDESKFVRNNSLARPAWSPVPDNDHHPLNNFTGKGLWASLAQRGSTRRVGVRAAPYVDSSRRKVDDVLYGVLQSMMSTVKDITLEEDNKLDGRSVAPENARYVFDQMAAKQAPMLERLYVENGREHMFHVPTHLFRGHVPQHFAALHLERCDLTFRSQLLMGTNLHALELHRCPNVWSSFAELAETFRRLPNIETLILDGCLPPAPDSGWPVGITPQPFYHVRHINLVGDVLQVSKVFACMIANPQTKLVLDVHSIGRSTSQWLAMVIQRHFTQGQVDDSFHTLHIEPSARIPGAAQFRVHCEKTSFGSLYITLPNVEDGLNLLAERKSAPYFREIESLVVDHPALENPQHWLILDRALHELSALVVPGRAMDALLNAMAMAPFEPLFPRLAYLSIQKALFNCAEWQGTFYDKLVKQLRHRADVGHHGPYQLDIQNSELTEHMVAELRHFFNSPFSRPRRLFWDNKLHGLSRHRPKQPQAHDDALFNQWMSFSIPYIS</sequence>
<proteinExistence type="predicted"/>
<evidence type="ECO:0000313" key="1">
    <source>
        <dbReference type="EMBL" id="KAI0045678.1"/>
    </source>
</evidence>
<dbReference type="EMBL" id="MU275945">
    <property type="protein sequence ID" value="KAI0045678.1"/>
    <property type="molecule type" value="Genomic_DNA"/>
</dbReference>
<protein>
    <submittedName>
        <fullName evidence="1">Uncharacterized protein</fullName>
    </submittedName>
</protein>
<reference evidence="1" key="2">
    <citation type="journal article" date="2022" name="New Phytol.">
        <title>Evolutionary transition to the ectomycorrhizal habit in the genomes of a hyperdiverse lineage of mushroom-forming fungi.</title>
        <authorList>
            <person name="Looney B."/>
            <person name="Miyauchi S."/>
            <person name="Morin E."/>
            <person name="Drula E."/>
            <person name="Courty P.E."/>
            <person name="Kohler A."/>
            <person name="Kuo A."/>
            <person name="LaButti K."/>
            <person name="Pangilinan J."/>
            <person name="Lipzen A."/>
            <person name="Riley R."/>
            <person name="Andreopoulos W."/>
            <person name="He G."/>
            <person name="Johnson J."/>
            <person name="Nolan M."/>
            <person name="Tritt A."/>
            <person name="Barry K.W."/>
            <person name="Grigoriev I.V."/>
            <person name="Nagy L.G."/>
            <person name="Hibbett D."/>
            <person name="Henrissat B."/>
            <person name="Matheny P.B."/>
            <person name="Labbe J."/>
            <person name="Martin F.M."/>
        </authorList>
    </citation>
    <scope>NUCLEOTIDE SEQUENCE</scope>
    <source>
        <strain evidence="1">FP105234-sp</strain>
    </source>
</reference>
<reference evidence="1" key="1">
    <citation type="submission" date="2021-02" db="EMBL/GenBank/DDBJ databases">
        <authorList>
            <consortium name="DOE Joint Genome Institute"/>
            <person name="Ahrendt S."/>
            <person name="Looney B.P."/>
            <person name="Miyauchi S."/>
            <person name="Morin E."/>
            <person name="Drula E."/>
            <person name="Courty P.E."/>
            <person name="Chicoki N."/>
            <person name="Fauchery L."/>
            <person name="Kohler A."/>
            <person name="Kuo A."/>
            <person name="Labutti K."/>
            <person name="Pangilinan J."/>
            <person name="Lipzen A."/>
            <person name="Riley R."/>
            <person name="Andreopoulos W."/>
            <person name="He G."/>
            <person name="Johnson J."/>
            <person name="Barry K.W."/>
            <person name="Grigoriev I.V."/>
            <person name="Nagy L."/>
            <person name="Hibbett D."/>
            <person name="Henrissat B."/>
            <person name="Matheny P.B."/>
            <person name="Labbe J."/>
            <person name="Martin F."/>
        </authorList>
    </citation>
    <scope>NUCLEOTIDE SEQUENCE</scope>
    <source>
        <strain evidence="1">FP105234-sp</strain>
    </source>
</reference>
<evidence type="ECO:0000313" key="2">
    <source>
        <dbReference type="Proteomes" id="UP000814033"/>
    </source>
</evidence>
<accession>A0ACB8RNJ5</accession>
<keyword evidence="2" id="KW-1185">Reference proteome</keyword>
<comment type="caution">
    <text evidence="1">The sequence shown here is derived from an EMBL/GenBank/DDBJ whole genome shotgun (WGS) entry which is preliminary data.</text>
</comment>
<name>A0ACB8RNJ5_9AGAM</name>
<gene>
    <name evidence="1" type="ORF">FA95DRAFT_1607528</name>
</gene>
<dbReference type="Proteomes" id="UP000814033">
    <property type="component" value="Unassembled WGS sequence"/>
</dbReference>
<organism evidence="1 2">
    <name type="scientific">Auriscalpium vulgare</name>
    <dbReference type="NCBI Taxonomy" id="40419"/>
    <lineage>
        <taxon>Eukaryota</taxon>
        <taxon>Fungi</taxon>
        <taxon>Dikarya</taxon>
        <taxon>Basidiomycota</taxon>
        <taxon>Agaricomycotina</taxon>
        <taxon>Agaricomycetes</taxon>
        <taxon>Russulales</taxon>
        <taxon>Auriscalpiaceae</taxon>
        <taxon>Auriscalpium</taxon>
    </lineage>
</organism>